<feature type="region of interest" description="Disordered" evidence="1">
    <location>
        <begin position="809"/>
        <end position="955"/>
    </location>
</feature>
<evidence type="ECO:0000313" key="3">
    <source>
        <dbReference type="Proteomes" id="UP000054485"/>
    </source>
</evidence>
<feature type="region of interest" description="Disordered" evidence="1">
    <location>
        <begin position="187"/>
        <end position="220"/>
    </location>
</feature>
<reference evidence="2 3" key="1">
    <citation type="submission" date="2014-04" db="EMBL/GenBank/DDBJ databases">
        <authorList>
            <consortium name="DOE Joint Genome Institute"/>
            <person name="Kuo A."/>
            <person name="Ruytinx J."/>
            <person name="Rineau F."/>
            <person name="Colpaert J."/>
            <person name="Kohler A."/>
            <person name="Nagy L.G."/>
            <person name="Floudas D."/>
            <person name="Copeland A."/>
            <person name="Barry K.W."/>
            <person name="Cichocki N."/>
            <person name="Veneault-Fourrey C."/>
            <person name="LaButti K."/>
            <person name="Lindquist E.A."/>
            <person name="Lipzen A."/>
            <person name="Lundell T."/>
            <person name="Morin E."/>
            <person name="Murat C."/>
            <person name="Sun H."/>
            <person name="Tunlid A."/>
            <person name="Henrissat B."/>
            <person name="Grigoriev I.V."/>
            <person name="Hibbett D.S."/>
            <person name="Martin F."/>
            <person name="Nordberg H.P."/>
            <person name="Cantor M.N."/>
            <person name="Hua S.X."/>
        </authorList>
    </citation>
    <scope>NUCLEOTIDE SEQUENCE [LARGE SCALE GENOMIC DNA]</scope>
    <source>
        <strain evidence="2 3">UH-Slu-Lm8-n1</strain>
    </source>
</reference>
<feature type="compositionally biased region" description="Basic and acidic residues" evidence="1">
    <location>
        <begin position="946"/>
        <end position="955"/>
    </location>
</feature>
<feature type="region of interest" description="Disordered" evidence="1">
    <location>
        <begin position="311"/>
        <end position="333"/>
    </location>
</feature>
<evidence type="ECO:0000313" key="2">
    <source>
        <dbReference type="EMBL" id="KIK40678.1"/>
    </source>
</evidence>
<feature type="region of interest" description="Disordered" evidence="1">
    <location>
        <begin position="249"/>
        <end position="269"/>
    </location>
</feature>
<dbReference type="InParanoid" id="A0A0D0BAR7"/>
<organism evidence="2 3">
    <name type="scientific">Suillus luteus UH-Slu-Lm8-n1</name>
    <dbReference type="NCBI Taxonomy" id="930992"/>
    <lineage>
        <taxon>Eukaryota</taxon>
        <taxon>Fungi</taxon>
        <taxon>Dikarya</taxon>
        <taxon>Basidiomycota</taxon>
        <taxon>Agaricomycotina</taxon>
        <taxon>Agaricomycetes</taxon>
        <taxon>Agaricomycetidae</taxon>
        <taxon>Boletales</taxon>
        <taxon>Suillineae</taxon>
        <taxon>Suillaceae</taxon>
        <taxon>Suillus</taxon>
    </lineage>
</organism>
<feature type="compositionally biased region" description="Low complexity" evidence="1">
    <location>
        <begin position="860"/>
        <end position="871"/>
    </location>
</feature>
<feature type="compositionally biased region" description="Basic and acidic residues" evidence="1">
    <location>
        <begin position="89"/>
        <end position="106"/>
    </location>
</feature>
<feature type="compositionally biased region" description="Basic and acidic residues" evidence="1">
    <location>
        <begin position="457"/>
        <end position="497"/>
    </location>
</feature>
<sequence>MVNETKQKPIVTLANPLIRTAQRNRLSEEHVTPMKSIHNIAEEQFPIALKRTSQLHTSGLTLEHATWRPQKPSDVKHDSGYLSRFANRERDHVSRETDKGRARHISDAGGSSTLDITGKGFERPKHSPFIELDDVPRSARSATDALDRRTLLHTASLSNRPVLPETWLPSTPEEDATIPHIFTISRQGSTTSTNSDRVSSAFNTPSSTRPYGVTASAKGRERNRIMTPEQQWSAIYRARDRRQTMPHTHIETSASAPAFERSDQGYPSTPTPPHLVALNLRSVAPAVRYSRSSGSPSSMVPMGYSYSSDSLSSTFPIEHSPSSSQLPPPSASRPITIKKMFSLEDDGFRSSPSPRDWDVPSSSPYETYKFSHSPQTPDELPRSWQSSNFRARHSSQDMRYGLHHVHHYDDNIDDSDLWEHGELRLHQREESFRRREEEIYLREQELQKRENTIWEEEAKRKEDKPRREENDAKRAEDGIMHKELEVVRQGEEEGTGREEDEPEWKEKFAKKEEERPRRKAQGKKRAKDLMRRGEPAAKGSEEEERHVRKSEEAKCQEGEVKLKEQSSPTKEEKIRRKEEELARREEELSRREAEANRRHDQQKVQQEEIRKHVEEIRRQSVEEKTKQGWNSWGYRPRRTTTPPRMSPSRSFPTSTGPLSISNRDERVSTTSPPANRGRSTSISASYSSATWTSSTRLSSTANSWRSNISKPKTPSTQKNQPPQISSPNSNELHMSAAGSSTPDRGRTCTSRSNETWTSSSRLSSNASPHLPSTHNPQISPAFKNVPRQMSASKFSSSSAVWPIIGRNESSATNLPRNHSTLTSTSRSNTPWTFSKLSSITRSQSSSTPKLQTPSPQKNMSPRISSRSASFSTFEQPIPKRSDLHIPATISSTHRGRSKSSSTGRRRTCSTWLIPTESSQSSITSNSQTPSAGQNKKVAQRPVEAGVLKEKEDSQGDQIDWKETLARKEVQEVGKETQVRNTANIVRPEVEKVERHIAHNLLPTSDESGCKEEAKLEAFGAMHVTEEEILKEGKPARGEECNRLTPYWKHATLRAVTPEYFRRNNENNDRGVTRFCVRFPGRSD</sequence>
<dbReference type="AlphaFoldDB" id="A0A0D0BAR7"/>
<dbReference type="OrthoDB" id="2693316at2759"/>
<feature type="compositionally biased region" description="Polar residues" evidence="1">
    <location>
        <begin position="809"/>
        <end position="832"/>
    </location>
</feature>
<feature type="region of interest" description="Disordered" evidence="1">
    <location>
        <begin position="457"/>
        <end position="781"/>
    </location>
</feature>
<proteinExistence type="predicted"/>
<feature type="compositionally biased region" description="Low complexity" evidence="1">
    <location>
        <begin position="908"/>
        <end position="930"/>
    </location>
</feature>
<feature type="compositionally biased region" description="Basic residues" evidence="1">
    <location>
        <begin position="517"/>
        <end position="526"/>
    </location>
</feature>
<gene>
    <name evidence="2" type="ORF">CY34DRAFT_255974</name>
</gene>
<reference evidence="3" key="2">
    <citation type="submission" date="2015-01" db="EMBL/GenBank/DDBJ databases">
        <title>Evolutionary Origins and Diversification of the Mycorrhizal Mutualists.</title>
        <authorList>
            <consortium name="DOE Joint Genome Institute"/>
            <consortium name="Mycorrhizal Genomics Consortium"/>
            <person name="Kohler A."/>
            <person name="Kuo A."/>
            <person name="Nagy L.G."/>
            <person name="Floudas D."/>
            <person name="Copeland A."/>
            <person name="Barry K.W."/>
            <person name="Cichocki N."/>
            <person name="Veneault-Fourrey C."/>
            <person name="LaButti K."/>
            <person name="Lindquist E.A."/>
            <person name="Lipzen A."/>
            <person name="Lundell T."/>
            <person name="Morin E."/>
            <person name="Murat C."/>
            <person name="Riley R."/>
            <person name="Ohm R."/>
            <person name="Sun H."/>
            <person name="Tunlid A."/>
            <person name="Henrissat B."/>
            <person name="Grigoriev I.V."/>
            <person name="Hibbett D.S."/>
            <person name="Martin F."/>
        </authorList>
    </citation>
    <scope>NUCLEOTIDE SEQUENCE [LARGE SCALE GENOMIC DNA]</scope>
    <source>
        <strain evidence="3">UH-Slu-Lm8-n1</strain>
    </source>
</reference>
<dbReference type="STRING" id="930992.A0A0D0BAR7"/>
<dbReference type="HOGENOM" id="CLU_285776_0_0_1"/>
<feature type="compositionally biased region" description="Basic and acidic residues" evidence="1">
    <location>
        <begin position="527"/>
        <end position="626"/>
    </location>
</feature>
<feature type="compositionally biased region" description="Low complexity" evidence="1">
    <location>
        <begin position="834"/>
        <end position="846"/>
    </location>
</feature>
<feature type="compositionally biased region" description="Polar residues" evidence="1">
    <location>
        <begin position="847"/>
        <end position="859"/>
    </location>
</feature>
<feature type="compositionally biased region" description="Polar residues" evidence="1">
    <location>
        <begin position="187"/>
        <end position="209"/>
    </location>
</feature>
<evidence type="ECO:0000256" key="1">
    <source>
        <dbReference type="SAM" id="MobiDB-lite"/>
    </source>
</evidence>
<accession>A0A0D0BAR7</accession>
<feature type="compositionally biased region" description="Basic residues" evidence="1">
    <location>
        <begin position="893"/>
        <end position="907"/>
    </location>
</feature>
<protein>
    <submittedName>
        <fullName evidence="2">Uncharacterized protein</fullName>
    </submittedName>
</protein>
<feature type="compositionally biased region" description="Basic and acidic residues" evidence="1">
    <location>
        <begin position="504"/>
        <end position="516"/>
    </location>
</feature>
<feature type="compositionally biased region" description="Low complexity" evidence="1">
    <location>
        <begin position="639"/>
        <end position="655"/>
    </location>
</feature>
<feature type="region of interest" description="Disordered" evidence="1">
    <location>
        <begin position="89"/>
        <end position="118"/>
    </location>
</feature>
<keyword evidence="3" id="KW-1185">Reference proteome</keyword>
<feature type="compositionally biased region" description="Low complexity" evidence="1">
    <location>
        <begin position="679"/>
        <end position="695"/>
    </location>
</feature>
<dbReference type="EMBL" id="KN835294">
    <property type="protein sequence ID" value="KIK40678.1"/>
    <property type="molecule type" value="Genomic_DNA"/>
</dbReference>
<dbReference type="Proteomes" id="UP000054485">
    <property type="component" value="Unassembled WGS sequence"/>
</dbReference>
<name>A0A0D0BAR7_9AGAM</name>
<feature type="compositionally biased region" description="Polar residues" evidence="1">
    <location>
        <begin position="696"/>
        <end position="778"/>
    </location>
</feature>